<accession>A0ABD2WY35</accession>
<name>A0ABD2WY35_9HYME</name>
<dbReference type="AlphaFoldDB" id="A0ABD2WY35"/>
<dbReference type="EMBL" id="JBJJXI010000061">
    <property type="protein sequence ID" value="KAL3397805.1"/>
    <property type="molecule type" value="Genomic_DNA"/>
</dbReference>
<sequence>MSKVKNEQGEFLFKHLSELALNMLCYPEANASSERLWSKLNLEKTYLRSNLQFATLRAILLSCEYVKHQGGIHAFEPNDDMILRMALKYKDPTVECNKNSFSKSDVYHGININDEKLNKSIEKEDEFVRYSLKGQLKFEKSGFQCKNSIDDTIQALQPNDSSISSYSMPKNKSVSNLPKESLRDLKYFSSIPFHNDTFISLNDNDSIIMDTPEFVEFAKELKANKLKVDEQKVDERGFYPNGLRADPNYYHQKGKVHTTNNMYSQNDYAELIALAELAGINSSPGVFKVMIELLLLKVSPEDIYVLLRQISPLPSQRKRSSSISNRKPND</sequence>
<organism evidence="1 2">
    <name type="scientific">Trichogramma kaykai</name>
    <dbReference type="NCBI Taxonomy" id="54128"/>
    <lineage>
        <taxon>Eukaryota</taxon>
        <taxon>Metazoa</taxon>
        <taxon>Ecdysozoa</taxon>
        <taxon>Arthropoda</taxon>
        <taxon>Hexapoda</taxon>
        <taxon>Insecta</taxon>
        <taxon>Pterygota</taxon>
        <taxon>Neoptera</taxon>
        <taxon>Endopterygota</taxon>
        <taxon>Hymenoptera</taxon>
        <taxon>Apocrita</taxon>
        <taxon>Proctotrupomorpha</taxon>
        <taxon>Chalcidoidea</taxon>
        <taxon>Trichogrammatidae</taxon>
        <taxon>Trichogramma</taxon>
    </lineage>
</organism>
<reference evidence="1 2" key="1">
    <citation type="journal article" date="2024" name="bioRxiv">
        <title>A reference genome for Trichogramma kaykai: A tiny desert-dwelling parasitoid wasp with competing sex-ratio distorters.</title>
        <authorList>
            <person name="Culotta J."/>
            <person name="Lindsey A.R."/>
        </authorList>
    </citation>
    <scope>NUCLEOTIDE SEQUENCE [LARGE SCALE GENOMIC DNA]</scope>
    <source>
        <strain evidence="1 2">KSX58</strain>
    </source>
</reference>
<evidence type="ECO:0000313" key="2">
    <source>
        <dbReference type="Proteomes" id="UP001627154"/>
    </source>
</evidence>
<evidence type="ECO:0008006" key="3">
    <source>
        <dbReference type="Google" id="ProtNLM"/>
    </source>
</evidence>
<evidence type="ECO:0000313" key="1">
    <source>
        <dbReference type="EMBL" id="KAL3397805.1"/>
    </source>
</evidence>
<comment type="caution">
    <text evidence="1">The sequence shown here is derived from an EMBL/GenBank/DDBJ whole genome shotgun (WGS) entry which is preliminary data.</text>
</comment>
<proteinExistence type="predicted"/>
<keyword evidence="2" id="KW-1185">Reference proteome</keyword>
<gene>
    <name evidence="1" type="ORF">TKK_008547</name>
</gene>
<protein>
    <recommendedName>
        <fullName evidence="3">HAT C-terminal dimerisation domain-containing protein</fullName>
    </recommendedName>
</protein>
<dbReference type="Proteomes" id="UP001627154">
    <property type="component" value="Unassembled WGS sequence"/>
</dbReference>